<name>A0ABV7P3J1_9PSEU</name>
<dbReference type="Proteomes" id="UP001595645">
    <property type="component" value="Unassembled WGS sequence"/>
</dbReference>
<reference evidence="2" key="1">
    <citation type="journal article" date="2019" name="Int. J. Syst. Evol. Microbiol.">
        <title>The Global Catalogue of Microorganisms (GCM) 10K type strain sequencing project: providing services to taxonomists for standard genome sequencing and annotation.</title>
        <authorList>
            <consortium name="The Broad Institute Genomics Platform"/>
            <consortium name="The Broad Institute Genome Sequencing Center for Infectious Disease"/>
            <person name="Wu L."/>
            <person name="Ma J."/>
        </authorList>
    </citation>
    <scope>NUCLEOTIDE SEQUENCE [LARGE SCALE GENOMIC DNA]</scope>
    <source>
        <strain evidence="2">CGMCC 4.7676</strain>
    </source>
</reference>
<sequence length="202" mass="22995">MSRPLVQSTVQVRIVEGHFLIEDEALEWPTIPTFRGPGDWLLTTDDQIAVCGASGEWHVVEALLQRWDITPSTLDPGWDLHRQGRCHFSSGRLNTWNPAREEIFGTFDLEAPGTYDVRVHTTDRDRTRRALEDAATTAGDQPIRGIERFLIQFRPAPEQSGDRIATATETATPEWQNGIAALEMIADERRNRAHDARSRRRR</sequence>
<comment type="caution">
    <text evidence="1">The sequence shown here is derived from an EMBL/GenBank/DDBJ whole genome shotgun (WGS) entry which is preliminary data.</text>
</comment>
<accession>A0ABV7P3J1</accession>
<keyword evidence="2" id="KW-1185">Reference proteome</keyword>
<organism evidence="1 2">
    <name type="scientific">Amycolatopsis speibonae</name>
    <dbReference type="NCBI Taxonomy" id="1450224"/>
    <lineage>
        <taxon>Bacteria</taxon>
        <taxon>Bacillati</taxon>
        <taxon>Actinomycetota</taxon>
        <taxon>Actinomycetes</taxon>
        <taxon>Pseudonocardiales</taxon>
        <taxon>Pseudonocardiaceae</taxon>
        <taxon>Amycolatopsis</taxon>
    </lineage>
</organism>
<dbReference type="EMBL" id="JBHRWK010000044">
    <property type="protein sequence ID" value="MFC3453042.1"/>
    <property type="molecule type" value="Genomic_DNA"/>
</dbReference>
<evidence type="ECO:0000313" key="2">
    <source>
        <dbReference type="Proteomes" id="UP001595645"/>
    </source>
</evidence>
<gene>
    <name evidence="1" type="ORF">ACFOSH_26705</name>
</gene>
<protein>
    <submittedName>
        <fullName evidence="1">Uncharacterized protein</fullName>
    </submittedName>
</protein>
<evidence type="ECO:0000313" key="1">
    <source>
        <dbReference type="EMBL" id="MFC3453042.1"/>
    </source>
</evidence>
<proteinExistence type="predicted"/>
<dbReference type="RefSeq" id="WP_378241810.1">
    <property type="nucleotide sequence ID" value="NZ_JBHRWK010000044.1"/>
</dbReference>